<gene>
    <name evidence="1" type="ORF">NITGR_650009</name>
</gene>
<name>M1ZD83_NITG3</name>
<evidence type="ECO:0000313" key="2">
    <source>
        <dbReference type="Proteomes" id="UP000011704"/>
    </source>
</evidence>
<dbReference type="STRING" id="1266370.NITGR_650009"/>
<keyword evidence="2" id="KW-1185">Reference proteome</keyword>
<dbReference type="Proteomes" id="UP000011704">
    <property type="component" value="Unassembled WGS sequence"/>
</dbReference>
<organism evidence="1 2">
    <name type="scientific">Nitrospina gracilis (strain 3/211)</name>
    <dbReference type="NCBI Taxonomy" id="1266370"/>
    <lineage>
        <taxon>Bacteria</taxon>
        <taxon>Pseudomonadati</taxon>
        <taxon>Nitrospinota/Tectimicrobiota group</taxon>
        <taxon>Nitrospinota</taxon>
        <taxon>Nitrospinia</taxon>
        <taxon>Nitrospinales</taxon>
        <taxon>Nitrospinaceae</taxon>
        <taxon>Nitrospina</taxon>
    </lineage>
</organism>
<dbReference type="HOGENOM" id="CLU_3422995_0_0_0"/>
<proteinExistence type="predicted"/>
<reference evidence="1 2" key="1">
    <citation type="journal article" date="2013" name="Front. Microbiol.">
        <title>The genome of Nitrospina gracilis illuminates the metabolism and evolution of the major marine nitrite oxidizer.</title>
        <authorList>
            <person name="Luecker S."/>
            <person name="Nowka B."/>
            <person name="Rattei T."/>
            <person name="Spieck E."/>
            <person name="and Daims H."/>
        </authorList>
    </citation>
    <scope>NUCLEOTIDE SEQUENCE [LARGE SCALE GENOMIC DNA]</scope>
    <source>
        <strain evidence="1 2">3/211</strain>
    </source>
</reference>
<comment type="caution">
    <text evidence="1">The sequence shown here is derived from an EMBL/GenBank/DDBJ whole genome shotgun (WGS) entry which is preliminary data.</text>
</comment>
<dbReference type="InParanoid" id="M1ZD83"/>
<accession>M1ZD83</accession>
<dbReference type="AlphaFoldDB" id="M1ZD83"/>
<protein>
    <submittedName>
        <fullName evidence="1">Uncharacterized protein</fullName>
    </submittedName>
</protein>
<dbReference type="EMBL" id="CAQJ01000072">
    <property type="protein sequence ID" value="CCQ91384.1"/>
    <property type="molecule type" value="Genomic_DNA"/>
</dbReference>
<sequence>MAPTDFDYTIDSFAVYQKCTRTF</sequence>
<evidence type="ECO:0000313" key="1">
    <source>
        <dbReference type="EMBL" id="CCQ91384.1"/>
    </source>
</evidence>